<dbReference type="InterPro" id="IPR000700">
    <property type="entry name" value="PAS-assoc_C"/>
</dbReference>
<dbReference type="Pfam" id="PF00563">
    <property type="entry name" value="EAL"/>
    <property type="match status" value="1"/>
</dbReference>
<dbReference type="InterPro" id="IPR000014">
    <property type="entry name" value="PAS"/>
</dbReference>
<comment type="caution">
    <text evidence="5">The sequence shown here is derived from an EMBL/GenBank/DDBJ whole genome shotgun (WGS) entry which is preliminary data.</text>
</comment>
<evidence type="ECO:0000313" key="6">
    <source>
        <dbReference type="Proteomes" id="UP000677913"/>
    </source>
</evidence>
<dbReference type="InterPro" id="IPR001633">
    <property type="entry name" value="EAL_dom"/>
</dbReference>
<dbReference type="Pfam" id="PF00990">
    <property type="entry name" value="GGDEF"/>
    <property type="match status" value="1"/>
</dbReference>
<dbReference type="SUPFAM" id="SSF55785">
    <property type="entry name" value="PYP-like sensor domain (PAS domain)"/>
    <property type="match status" value="1"/>
</dbReference>
<dbReference type="PROSITE" id="PS50113">
    <property type="entry name" value="PAC"/>
    <property type="match status" value="1"/>
</dbReference>
<dbReference type="NCBIfam" id="TIGR00254">
    <property type="entry name" value="GGDEF"/>
    <property type="match status" value="1"/>
</dbReference>
<dbReference type="InterPro" id="IPR029787">
    <property type="entry name" value="Nucleotide_cyclase"/>
</dbReference>
<dbReference type="NCBIfam" id="TIGR00229">
    <property type="entry name" value="sensory_box"/>
    <property type="match status" value="1"/>
</dbReference>
<dbReference type="Gene3D" id="3.20.20.450">
    <property type="entry name" value="EAL domain"/>
    <property type="match status" value="1"/>
</dbReference>
<evidence type="ECO:0000259" key="2">
    <source>
        <dbReference type="PROSITE" id="PS50113"/>
    </source>
</evidence>
<dbReference type="EMBL" id="JAGSXH010000039">
    <property type="protein sequence ID" value="MBS2963996.1"/>
    <property type="molecule type" value="Genomic_DNA"/>
</dbReference>
<dbReference type="CDD" id="cd01949">
    <property type="entry name" value="GGDEF"/>
    <property type="match status" value="1"/>
</dbReference>
<proteinExistence type="predicted"/>
<dbReference type="Gene3D" id="3.30.450.20">
    <property type="entry name" value="PAS domain"/>
    <property type="match status" value="1"/>
</dbReference>
<dbReference type="InterPro" id="IPR035919">
    <property type="entry name" value="EAL_sf"/>
</dbReference>
<protein>
    <submittedName>
        <fullName evidence="5">GGDEF domain-containing protein</fullName>
    </submittedName>
</protein>
<dbReference type="GO" id="GO:0006355">
    <property type="term" value="P:regulation of DNA-templated transcription"/>
    <property type="evidence" value="ECO:0007669"/>
    <property type="project" value="InterPro"/>
</dbReference>
<feature type="domain" description="PAC" evidence="2">
    <location>
        <begin position="206"/>
        <end position="258"/>
    </location>
</feature>
<sequence length="706" mass="75718">MIPAEAVESVARAWTRAIADTSYVTYTPAEADALLLEYTRQAACALRGERDPASAGRAIGAALVSGHYTDPASLAATLTVFARHGTRLGGGTAELGALQGGIAAGYSTALRELTLNQQEAIRSAAFAARDESEARFRAVFSAAPIGIGLADLNGLVVEVNQTLATMLGRTPESYRGRHIREIAEPTDPRELWGSLSELLRGERDFYAVDKEFSRADGTSLWTHLRATVIRDEIGRRRFLLGLFEDITERRSMHMHLRHQATHDPLTGLPNRTLFFEHLEGLLGTADPDCKVALCYLDLDGFKEVNDTLGHVVGDQLLVGVAHRLAECAQRPGRLVARMGGDEFVMLLAEHADAASATNAADEILDALRRPICFDGREIPVSASVGVVEHSIGGAHPTELVRAADITLYWAKAEGKGRWALFDADRSASEITRYTLSAALPGALERGEFVVDYQPIVDLKTGAVSAVEALVRWRHPDFGLLKPDRFIGLAEETGVIVQLGRWVLEQSCAEAATWPPTGPGSAPPAVNVNLAVRQTHDPHLVAEVFKILADTGLPPQQLQLEITESAVIGTEDGSLDVLRELAKAGVRIAIDDFGTGYSNLAYLRQLPAHIVKIDASFTAGLRAGGTDGHVDEQIVGALVSLAHGLGMSVTAEGVEDEEQAARLAALGCDSAQGWYFARAVPANQLAGLLSLPVPGAPAPLERRRGER</sequence>
<dbReference type="SMART" id="SM00267">
    <property type="entry name" value="GGDEF"/>
    <property type="match status" value="1"/>
</dbReference>
<dbReference type="InterPro" id="IPR052155">
    <property type="entry name" value="Biofilm_reg_signaling"/>
</dbReference>
<dbReference type="Proteomes" id="UP000677913">
    <property type="component" value="Unassembled WGS sequence"/>
</dbReference>
<dbReference type="PROSITE" id="PS50887">
    <property type="entry name" value="GGDEF"/>
    <property type="match status" value="1"/>
</dbReference>
<dbReference type="InterPro" id="IPR000160">
    <property type="entry name" value="GGDEF_dom"/>
</dbReference>
<dbReference type="SUPFAM" id="SSF141868">
    <property type="entry name" value="EAL domain-like"/>
    <property type="match status" value="1"/>
</dbReference>
<dbReference type="InterPro" id="IPR013767">
    <property type="entry name" value="PAS_fold"/>
</dbReference>
<dbReference type="InterPro" id="IPR035965">
    <property type="entry name" value="PAS-like_dom_sf"/>
</dbReference>
<dbReference type="SMART" id="SM00052">
    <property type="entry name" value="EAL"/>
    <property type="match status" value="1"/>
</dbReference>
<accession>A0A8J8BDC9</accession>
<evidence type="ECO:0000313" key="5">
    <source>
        <dbReference type="EMBL" id="MBS2963996.1"/>
    </source>
</evidence>
<dbReference type="CDD" id="cd01948">
    <property type="entry name" value="EAL"/>
    <property type="match status" value="1"/>
</dbReference>
<organism evidence="5 6">
    <name type="scientific">Actinocrinis puniceicyclus</name>
    <dbReference type="NCBI Taxonomy" id="977794"/>
    <lineage>
        <taxon>Bacteria</taxon>
        <taxon>Bacillati</taxon>
        <taxon>Actinomycetota</taxon>
        <taxon>Actinomycetes</taxon>
        <taxon>Catenulisporales</taxon>
        <taxon>Actinospicaceae</taxon>
        <taxon>Actinocrinis</taxon>
    </lineage>
</organism>
<dbReference type="Pfam" id="PF00989">
    <property type="entry name" value="PAS"/>
    <property type="match status" value="1"/>
</dbReference>
<evidence type="ECO:0000259" key="4">
    <source>
        <dbReference type="PROSITE" id="PS50887"/>
    </source>
</evidence>
<feature type="domain" description="PAS" evidence="1">
    <location>
        <begin position="132"/>
        <end position="202"/>
    </location>
</feature>
<feature type="domain" description="GGDEF" evidence="4">
    <location>
        <begin position="289"/>
        <end position="423"/>
    </location>
</feature>
<keyword evidence="6" id="KW-1185">Reference proteome</keyword>
<dbReference type="InterPro" id="IPR043128">
    <property type="entry name" value="Rev_trsase/Diguanyl_cyclase"/>
</dbReference>
<dbReference type="AlphaFoldDB" id="A0A8J8BDC9"/>
<dbReference type="PROSITE" id="PS50883">
    <property type="entry name" value="EAL"/>
    <property type="match status" value="1"/>
</dbReference>
<gene>
    <name evidence="5" type="ORF">KGA66_13145</name>
</gene>
<dbReference type="InterPro" id="IPR001610">
    <property type="entry name" value="PAC"/>
</dbReference>
<dbReference type="PANTHER" id="PTHR44757:SF2">
    <property type="entry name" value="BIOFILM ARCHITECTURE MAINTENANCE PROTEIN MBAA"/>
    <property type="match status" value="1"/>
</dbReference>
<dbReference type="SMART" id="SM00091">
    <property type="entry name" value="PAS"/>
    <property type="match status" value="1"/>
</dbReference>
<dbReference type="SMART" id="SM00086">
    <property type="entry name" value="PAC"/>
    <property type="match status" value="1"/>
</dbReference>
<dbReference type="PROSITE" id="PS50112">
    <property type="entry name" value="PAS"/>
    <property type="match status" value="1"/>
</dbReference>
<dbReference type="CDD" id="cd00130">
    <property type="entry name" value="PAS"/>
    <property type="match status" value="1"/>
</dbReference>
<name>A0A8J8BDC9_9ACTN</name>
<evidence type="ECO:0000259" key="1">
    <source>
        <dbReference type="PROSITE" id="PS50112"/>
    </source>
</evidence>
<dbReference type="SUPFAM" id="SSF55073">
    <property type="entry name" value="Nucleotide cyclase"/>
    <property type="match status" value="1"/>
</dbReference>
<dbReference type="PANTHER" id="PTHR44757">
    <property type="entry name" value="DIGUANYLATE CYCLASE DGCP"/>
    <property type="match status" value="1"/>
</dbReference>
<dbReference type="RefSeq" id="WP_211468217.1">
    <property type="nucleotide sequence ID" value="NZ_JAGSXH010000039.1"/>
</dbReference>
<reference evidence="5" key="1">
    <citation type="submission" date="2021-04" db="EMBL/GenBank/DDBJ databases">
        <title>Genome based classification of Actinospica acidithermotolerans sp. nov., an actinobacterium isolated from an Indonesian hot spring.</title>
        <authorList>
            <person name="Kusuma A.B."/>
            <person name="Putra K.E."/>
            <person name="Nafisah S."/>
            <person name="Loh J."/>
            <person name="Nouioui I."/>
            <person name="Goodfellow M."/>
        </authorList>
    </citation>
    <scope>NUCLEOTIDE SEQUENCE</scope>
    <source>
        <strain evidence="5">DSM 45618</strain>
    </source>
</reference>
<dbReference type="Gene3D" id="3.30.70.270">
    <property type="match status" value="1"/>
</dbReference>
<feature type="domain" description="EAL" evidence="3">
    <location>
        <begin position="432"/>
        <end position="692"/>
    </location>
</feature>
<evidence type="ECO:0000259" key="3">
    <source>
        <dbReference type="PROSITE" id="PS50883"/>
    </source>
</evidence>